<keyword evidence="3" id="KW-1185">Reference proteome</keyword>
<evidence type="ECO:0000313" key="2">
    <source>
        <dbReference type="EMBL" id="ETS86621.1"/>
    </source>
</evidence>
<dbReference type="AlphaFoldDB" id="W3XMV2"/>
<dbReference type="RefSeq" id="XP_007827221.1">
    <property type="nucleotide sequence ID" value="XM_007829030.1"/>
</dbReference>
<protein>
    <recommendedName>
        <fullName evidence="4">Ubiquitin 3 binding protein But2 C-terminal domain-containing protein</fullName>
    </recommendedName>
</protein>
<dbReference type="HOGENOM" id="CLU_1267280_0_0_1"/>
<evidence type="ECO:0000313" key="3">
    <source>
        <dbReference type="Proteomes" id="UP000030651"/>
    </source>
</evidence>
<dbReference type="EMBL" id="KI912109">
    <property type="protein sequence ID" value="ETS86621.1"/>
    <property type="molecule type" value="Genomic_DNA"/>
</dbReference>
<accession>W3XMV2</accession>
<feature type="signal peptide" evidence="1">
    <location>
        <begin position="1"/>
        <end position="17"/>
    </location>
</feature>
<keyword evidence="1" id="KW-0732">Signal</keyword>
<dbReference type="KEGG" id="pfy:PFICI_00449"/>
<dbReference type="GeneID" id="19265462"/>
<gene>
    <name evidence="2" type="ORF">PFICI_00449</name>
</gene>
<evidence type="ECO:0008006" key="4">
    <source>
        <dbReference type="Google" id="ProtNLM"/>
    </source>
</evidence>
<dbReference type="Proteomes" id="UP000030651">
    <property type="component" value="Unassembled WGS sequence"/>
</dbReference>
<reference evidence="3" key="1">
    <citation type="journal article" date="2015" name="BMC Genomics">
        <title>Genomic and transcriptomic analysis of the endophytic fungus Pestalotiopsis fici reveals its lifestyle and high potential for synthesis of natural products.</title>
        <authorList>
            <person name="Wang X."/>
            <person name="Zhang X."/>
            <person name="Liu L."/>
            <person name="Xiang M."/>
            <person name="Wang W."/>
            <person name="Sun X."/>
            <person name="Che Y."/>
            <person name="Guo L."/>
            <person name="Liu G."/>
            <person name="Guo L."/>
            <person name="Wang C."/>
            <person name="Yin W.B."/>
            <person name="Stadler M."/>
            <person name="Zhang X."/>
            <person name="Liu X."/>
        </authorList>
    </citation>
    <scope>NUCLEOTIDE SEQUENCE [LARGE SCALE GENOMIC DNA]</scope>
    <source>
        <strain evidence="3">W106-1 / CGMCC3.15140</strain>
    </source>
</reference>
<dbReference type="OrthoDB" id="4820608at2759"/>
<organism evidence="2 3">
    <name type="scientific">Pestalotiopsis fici (strain W106-1 / CGMCC3.15140)</name>
    <dbReference type="NCBI Taxonomy" id="1229662"/>
    <lineage>
        <taxon>Eukaryota</taxon>
        <taxon>Fungi</taxon>
        <taxon>Dikarya</taxon>
        <taxon>Ascomycota</taxon>
        <taxon>Pezizomycotina</taxon>
        <taxon>Sordariomycetes</taxon>
        <taxon>Xylariomycetidae</taxon>
        <taxon>Amphisphaeriales</taxon>
        <taxon>Sporocadaceae</taxon>
        <taxon>Pestalotiopsis</taxon>
    </lineage>
</organism>
<dbReference type="InParanoid" id="W3XMV2"/>
<sequence length="218" mass="23922">MLKSISLLFFLLSAGSAGVIEPRDGKLFLSTFDDYQVPDERANRVDQSIGIVNGVDFTNMNYLRPVANGINNTYAAPSSPNVAAVSSDFQAYITVNYEGSTLAALDFQIFRWGCVVGDRINQSDDPIEVTGIYPGCTLTLTAFKGANQVAQQTFRSTTTRQTCSNCTTVSLISSFISNQNFRKADTITFRATFPNPVGDQQSTAFYLDDLHMTIYPKV</sequence>
<evidence type="ECO:0000256" key="1">
    <source>
        <dbReference type="SAM" id="SignalP"/>
    </source>
</evidence>
<name>W3XMV2_PESFW</name>
<feature type="chain" id="PRO_5004834811" description="Ubiquitin 3 binding protein But2 C-terminal domain-containing protein" evidence="1">
    <location>
        <begin position="18"/>
        <end position="218"/>
    </location>
</feature>
<proteinExistence type="predicted"/>